<proteinExistence type="predicted"/>
<evidence type="ECO:0000313" key="11">
    <source>
        <dbReference type="EnsemblMetazoa" id="CJA02193.1"/>
    </source>
</evidence>
<evidence type="ECO:0000259" key="10">
    <source>
        <dbReference type="PROSITE" id="PS50103"/>
    </source>
</evidence>
<dbReference type="InterPro" id="IPR012677">
    <property type="entry name" value="Nucleotide-bd_a/b_plait_sf"/>
</dbReference>
<name>A0A8R1HMS6_CAEJA</name>
<feature type="compositionally biased region" description="Low complexity" evidence="8">
    <location>
        <begin position="87"/>
        <end position="112"/>
    </location>
</feature>
<evidence type="ECO:0000256" key="4">
    <source>
        <dbReference type="ARBA" id="ARBA00022884"/>
    </source>
</evidence>
<dbReference type="InterPro" id="IPR045137">
    <property type="entry name" value="RBM26/27"/>
</dbReference>
<feature type="compositionally biased region" description="Basic residues" evidence="8">
    <location>
        <begin position="183"/>
        <end position="195"/>
    </location>
</feature>
<dbReference type="AlphaFoldDB" id="A0A8R1HMS6"/>
<keyword evidence="3 7" id="KW-0862">Zinc</keyword>
<reference evidence="11" key="2">
    <citation type="submission" date="2022-06" db="UniProtKB">
        <authorList>
            <consortium name="EnsemblMetazoa"/>
        </authorList>
    </citation>
    <scope>IDENTIFICATION</scope>
    <source>
        <strain evidence="11">DF5081</strain>
    </source>
</reference>
<dbReference type="Pfam" id="PF00642">
    <property type="entry name" value="zf-CCCH"/>
    <property type="match status" value="1"/>
</dbReference>
<feature type="compositionally biased region" description="Acidic residues" evidence="8">
    <location>
        <begin position="748"/>
        <end position="758"/>
    </location>
</feature>
<dbReference type="FunFam" id="3.30.70.330:FF:000208">
    <property type="entry name" value="RNA-binding protein 27 isoform X2"/>
    <property type="match status" value="1"/>
</dbReference>
<keyword evidence="4 6" id="KW-0694">RNA-binding</keyword>
<dbReference type="InterPro" id="IPR000571">
    <property type="entry name" value="Znf_CCCH"/>
</dbReference>
<protein>
    <recommendedName>
        <fullName evidence="13">C3H1-type domain-containing protein</fullName>
    </recommendedName>
</protein>
<dbReference type="InterPro" id="IPR036855">
    <property type="entry name" value="Znf_CCCH_sf"/>
</dbReference>
<keyword evidence="2 7" id="KW-0863">Zinc-finger</keyword>
<dbReference type="InterPro" id="IPR000504">
    <property type="entry name" value="RRM_dom"/>
</dbReference>
<evidence type="ECO:0000256" key="2">
    <source>
        <dbReference type="ARBA" id="ARBA00022771"/>
    </source>
</evidence>
<dbReference type="CDD" id="cd12257">
    <property type="entry name" value="RRM1_RBM26_like"/>
    <property type="match status" value="1"/>
</dbReference>
<feature type="region of interest" description="Disordered" evidence="8">
    <location>
        <begin position="374"/>
        <end position="395"/>
    </location>
</feature>
<evidence type="ECO:0000259" key="9">
    <source>
        <dbReference type="PROSITE" id="PS50102"/>
    </source>
</evidence>
<dbReference type="GO" id="GO:0005634">
    <property type="term" value="C:nucleus"/>
    <property type="evidence" value="ECO:0007669"/>
    <property type="project" value="TreeGrafter"/>
</dbReference>
<dbReference type="Pfam" id="PF01480">
    <property type="entry name" value="PWI"/>
    <property type="match status" value="1"/>
</dbReference>
<comment type="function">
    <text evidence="5">May be involved in the turnover of nuclear polyadenylated (pA+) RNA.</text>
</comment>
<dbReference type="GO" id="GO:0003723">
    <property type="term" value="F:RNA binding"/>
    <property type="evidence" value="ECO:0007669"/>
    <property type="project" value="UniProtKB-UniRule"/>
</dbReference>
<dbReference type="Gene3D" id="3.30.70.330">
    <property type="match status" value="2"/>
</dbReference>
<dbReference type="Proteomes" id="UP000005237">
    <property type="component" value="Unassembled WGS sequence"/>
</dbReference>
<dbReference type="SUPFAM" id="SSF54928">
    <property type="entry name" value="RNA-binding domain, RBD"/>
    <property type="match status" value="1"/>
</dbReference>
<feature type="compositionally biased region" description="Basic residues" evidence="8">
    <location>
        <begin position="213"/>
        <end position="226"/>
    </location>
</feature>
<dbReference type="InterPro" id="IPR035979">
    <property type="entry name" value="RBD_domain_sf"/>
</dbReference>
<evidence type="ECO:0000256" key="6">
    <source>
        <dbReference type="PROSITE-ProRule" id="PRU00176"/>
    </source>
</evidence>
<dbReference type="PANTHER" id="PTHR14398">
    <property type="entry name" value="RNA RECOGNITION RRM/RNP DOMAIN"/>
    <property type="match status" value="1"/>
</dbReference>
<feature type="region of interest" description="Disordered" evidence="8">
    <location>
        <begin position="726"/>
        <end position="758"/>
    </location>
</feature>
<dbReference type="SMART" id="SM00356">
    <property type="entry name" value="ZnF_C3H1"/>
    <property type="match status" value="1"/>
</dbReference>
<feature type="compositionally biased region" description="Gly residues" evidence="8">
    <location>
        <begin position="385"/>
        <end position="395"/>
    </location>
</feature>
<dbReference type="PANTHER" id="PTHR14398:SF0">
    <property type="entry name" value="ZINC FINGER PROTEIN SWM"/>
    <property type="match status" value="1"/>
</dbReference>
<keyword evidence="12" id="KW-1185">Reference proteome</keyword>
<feature type="compositionally biased region" description="Low complexity" evidence="8">
    <location>
        <begin position="374"/>
        <end position="384"/>
    </location>
</feature>
<dbReference type="SMART" id="SM00360">
    <property type="entry name" value="RRM"/>
    <property type="match status" value="2"/>
</dbReference>
<dbReference type="PROSITE" id="PS50103">
    <property type="entry name" value="ZF_C3H1"/>
    <property type="match status" value="1"/>
</dbReference>
<feature type="compositionally biased region" description="Basic and acidic residues" evidence="8">
    <location>
        <begin position="113"/>
        <end position="129"/>
    </location>
</feature>
<evidence type="ECO:0000256" key="7">
    <source>
        <dbReference type="PROSITE-ProRule" id="PRU00723"/>
    </source>
</evidence>
<evidence type="ECO:0000256" key="8">
    <source>
        <dbReference type="SAM" id="MobiDB-lite"/>
    </source>
</evidence>
<dbReference type="SUPFAM" id="SSF90229">
    <property type="entry name" value="CCCH zinc finger"/>
    <property type="match status" value="1"/>
</dbReference>
<dbReference type="GO" id="GO:0008270">
    <property type="term" value="F:zinc ion binding"/>
    <property type="evidence" value="ECO:0007669"/>
    <property type="project" value="UniProtKB-KW"/>
</dbReference>
<evidence type="ECO:0000256" key="3">
    <source>
        <dbReference type="ARBA" id="ARBA00022833"/>
    </source>
</evidence>
<evidence type="ECO:0000313" key="12">
    <source>
        <dbReference type="Proteomes" id="UP000005237"/>
    </source>
</evidence>
<evidence type="ECO:0000256" key="5">
    <source>
        <dbReference type="ARBA" id="ARBA00043866"/>
    </source>
</evidence>
<dbReference type="EnsemblMetazoa" id="CJA02193.1">
    <property type="protein sequence ID" value="CJA02193.1"/>
    <property type="gene ID" value="WBGene00121398"/>
</dbReference>
<organism evidence="11 12">
    <name type="scientific">Caenorhabditis japonica</name>
    <dbReference type="NCBI Taxonomy" id="281687"/>
    <lineage>
        <taxon>Eukaryota</taxon>
        <taxon>Metazoa</taxon>
        <taxon>Ecdysozoa</taxon>
        <taxon>Nematoda</taxon>
        <taxon>Chromadorea</taxon>
        <taxon>Rhabditida</taxon>
        <taxon>Rhabditina</taxon>
        <taxon>Rhabditomorpha</taxon>
        <taxon>Rhabditoidea</taxon>
        <taxon>Rhabditidae</taxon>
        <taxon>Peloderinae</taxon>
        <taxon>Caenorhabditis</taxon>
    </lineage>
</organism>
<feature type="region of interest" description="Disordered" evidence="8">
    <location>
        <begin position="481"/>
        <end position="504"/>
    </location>
</feature>
<evidence type="ECO:0000256" key="1">
    <source>
        <dbReference type="ARBA" id="ARBA00022723"/>
    </source>
</evidence>
<feature type="compositionally biased region" description="Basic and acidic residues" evidence="8">
    <location>
        <begin position="163"/>
        <end position="182"/>
    </location>
</feature>
<dbReference type="PROSITE" id="PS50102">
    <property type="entry name" value="RRM"/>
    <property type="match status" value="1"/>
</dbReference>
<feature type="domain" description="C3H1-type" evidence="10">
    <location>
        <begin position="236"/>
        <end position="264"/>
    </location>
</feature>
<feature type="zinc finger region" description="C3H1-type" evidence="7">
    <location>
        <begin position="236"/>
        <end position="264"/>
    </location>
</feature>
<dbReference type="InterPro" id="IPR002483">
    <property type="entry name" value="PWI_dom"/>
</dbReference>
<keyword evidence="1 7" id="KW-0479">Metal-binding</keyword>
<sequence length="758" mass="83829">MHIEKQDIFLKWLADELTPIADADPQALAKYVLALVKKPDKSIQELKEFTIEQLSVFLGDHTAQFVDKIFAALLSKSYLTVETTTTTTTTTSAAAAASAPTASSAAPESTPVESKRSRKEDAPSEKQAKPSEPSSSSPLSTQKPSSSKNDRPARKRISPPPPDSKDREKEREKEKSSRDKNDRRRSRSPRDRRNRQTTSSRGGRASSNDRDRYSRRRSRSRSHSSSRSKSPPVYKSRSRRRCKDFEERGYCIRGEQCPYYHGPDPVVVDENALSTIVPLPAAPPNFSCSLPPPGYNPLNPPPPGVVVSAGEYNPETPALTVTNYSVPPPPIPTQWQQPPPQAPSYIPQPVTNYAQPPPGAGIVAQQTQVSSFRGSIRGRGSTRGARGGMGRGGYGGPINRDNCSLQVAKLPAELNNISKLNEHFGAFGNIENIQVRYNGEIDAALVTFASKFDAQKAYKSPAPVLNNRFIKVFWHKPEGDGIENAGGSKASSTPSPPKQDEKPKIATVKESKFVNVEVQNYRKQILDAKQRLANEKTQLSHLVQLQNQQNILMEKWMTKQKELLVKARTSTDEAEKKNATKLVKMLHKKVKTLKEEIDGILLKISEKSMLVDEVSAQIDSIKNPMKLEDSSGRKRKADYDGDEEVHAKMSSVVMVKDVKEEFVTDLMAHMEKFGEVFDTSVKVDDGLATAVFPFKHSADALKVMAEGKILNGVTLDMELRKEQIEEIPSTDTNMSADQLLASIPSGLESDEEDDVQNE</sequence>
<reference evidence="12" key="1">
    <citation type="submission" date="2010-08" db="EMBL/GenBank/DDBJ databases">
        <authorList>
            <consortium name="Caenorhabditis japonica Sequencing Consortium"/>
            <person name="Wilson R.K."/>
        </authorList>
    </citation>
    <scope>NUCLEOTIDE SEQUENCE [LARGE SCALE GENOMIC DNA]</scope>
    <source>
        <strain evidence="12">DF5081</strain>
    </source>
</reference>
<accession>A0A8R1HMS6</accession>
<feature type="compositionally biased region" description="Low complexity" evidence="8">
    <location>
        <begin position="130"/>
        <end position="147"/>
    </location>
</feature>
<evidence type="ECO:0008006" key="13">
    <source>
        <dbReference type="Google" id="ProtNLM"/>
    </source>
</evidence>
<feature type="domain" description="RRM" evidence="9">
    <location>
        <begin position="403"/>
        <end position="477"/>
    </location>
</feature>
<feature type="region of interest" description="Disordered" evidence="8">
    <location>
        <begin position="87"/>
        <end position="241"/>
    </location>
</feature>